<evidence type="ECO:0000313" key="3">
    <source>
        <dbReference type="EMBL" id="KKA25760.1"/>
    </source>
</evidence>
<dbReference type="SMART" id="SM00222">
    <property type="entry name" value="Sec7"/>
    <property type="match status" value="1"/>
</dbReference>
<dbReference type="PROSITE" id="PS50190">
    <property type="entry name" value="SEC7"/>
    <property type="match status" value="1"/>
</dbReference>
<gene>
    <name evidence="3" type="ORF">T310_0238</name>
</gene>
<evidence type="ECO:0000259" key="2">
    <source>
        <dbReference type="PROSITE" id="PS50190"/>
    </source>
</evidence>
<dbReference type="STRING" id="1408163.A0A0F4Z615"/>
<feature type="compositionally biased region" description="Polar residues" evidence="1">
    <location>
        <begin position="65"/>
        <end position="76"/>
    </location>
</feature>
<feature type="compositionally biased region" description="Polar residues" evidence="1">
    <location>
        <begin position="614"/>
        <end position="628"/>
    </location>
</feature>
<dbReference type="Pfam" id="PF15410">
    <property type="entry name" value="PH_9"/>
    <property type="match status" value="1"/>
</dbReference>
<feature type="region of interest" description="Disordered" evidence="1">
    <location>
        <begin position="1"/>
        <end position="92"/>
    </location>
</feature>
<dbReference type="GeneID" id="25312293"/>
<dbReference type="Proteomes" id="UP000053958">
    <property type="component" value="Unassembled WGS sequence"/>
</dbReference>
<sequence length="1444" mass="156274">MGLDNFPRPPTHRSAAAAPGSRGFQSRDRHENYSPPRTPPLQSSKQKSPPQGLGLRPSYPETFLDDTNNGDNGRTSESGDDQDPHDLSLSPKHVTRTSVVDNMLLSLDQFSSGSPFLDEYRFLGAAVDADPYTSSSRFPMTKRGRGRGHTFSSSMSSDVDPGVDENTGHHTIPPSRGHRSNSNTTYQQGPRRYDSLRSRGSGYEGSRTSGPGDSSQGRHAHSARQESQSSVSSAEYNHERRSASLDYGSRPFYMSDSMPGTDLLPDDIEAAPTPTVPAGPRRDLPNSTSDYSGISPNYPPPRTPALSRRNSNKSAKSTATRKGRSETLGTTAVKGREDGDAPPPPPLPSSYVDPSAPSPTISFQKPIFPPAPEPAPAVKERPGFFRRVFGSSKNSSSTSDSPSTQPPQIGLFGPENDSSVRGGKQPPRSNPVGNAPPNQEHSSPVVSKKTSFFRRRKKSVADHIPPPLNLSVGGLKPLDQLQPEPSPVSSLRKVMNPYLADSSSPAGYDPKGDSDGENAYNPEPDQPLPRDHAARPAAREERAVEGSAKNGMLRTKHSLNLPVPSHENDESFLADSSGNEATSSPFSSERPARPKTSPEAPGHGSVSDGDYHQSFLNSKLSVPTQSSGKDGRASNNKNKDWLDPASSEEPLPKEGGAESGRASNSDVSQYHTASNTPLIDTPLEESKSQAQPSGSETAGDRGGVTDLADDDTPTPADREQARRLFENQDEVVGNEPAAAWLGSPDRAMIRKAYMELFNWTNVDILGALRSLCTKMALKGETQQVDRVLDALSARWCECNPNHGFKAVDVVHTICYSLLLLNTDLHVADIEQKMTRNQFVRNTMPTIYRVAVDAAPDGFEAPRPGGKSRSHAKLSESVSGPAKSPTIPPGDLRLSAGDSGVFCKTPKSPDSDSPSSSVGPLVNTPFHGTIKEWEAQIEAVLKDFYNSIQKERLPLYGSRPDGEAVGPSSNTHLGHGLRRSPSTLSKSGSDIYPRGRSADSRLTTGRWSSKPRSRARLYPASNIASSRTSLDEQSSVWSPSASSTWSKNSLGKTLTSVSVDSLGSEYPRGDYQQSIGFANALSHAIIREDSAHSIASMEDTAGNTALLEDESLELAGAPWAKEGNLKHKQHLDAVDKRAKDRNWNDCFAVIQRGWLRLFSFNSNSRSKGSKAKQRQGGGVVVGGGNWMENAEEVWKFLLRQTIASALPPPGYSKSRPHVWALSLPTGAVHLFQAGTAEIVKEFVSTANYWSARLSKEPLIGGVSNMEYGWSDAIINSALIHVDSRSPPSSSGAARPSLQSSIRSSIDQQGVRAKLPADRVHISDWTPPQQSMMASTLSEADQLKALQNYVKNVEEELQKHNELRQPMMLAFSPRHPNAAKAMANWERKSSYLLREIVKFRTYIDALQAAQAQKEKIYASRAENNEGDDNTAEAPSGEGRHVADVSA</sequence>
<feature type="compositionally biased region" description="Basic and acidic residues" evidence="1">
    <location>
        <begin position="528"/>
        <end position="544"/>
    </location>
</feature>
<dbReference type="PANTHER" id="PTHR10663">
    <property type="entry name" value="GUANYL-NUCLEOTIDE EXCHANGE FACTOR"/>
    <property type="match status" value="1"/>
</dbReference>
<feature type="compositionally biased region" description="Low complexity" evidence="1">
    <location>
        <begin position="40"/>
        <end position="51"/>
    </location>
</feature>
<evidence type="ECO:0000256" key="1">
    <source>
        <dbReference type="SAM" id="MobiDB-lite"/>
    </source>
</evidence>
<feature type="compositionally biased region" description="Polar residues" evidence="1">
    <location>
        <begin position="206"/>
        <end position="217"/>
    </location>
</feature>
<dbReference type="SUPFAM" id="SSF50729">
    <property type="entry name" value="PH domain-like"/>
    <property type="match status" value="1"/>
</dbReference>
<feature type="compositionally biased region" description="Polar residues" evidence="1">
    <location>
        <begin position="308"/>
        <end position="320"/>
    </location>
</feature>
<feature type="compositionally biased region" description="Polar residues" evidence="1">
    <location>
        <begin position="574"/>
        <end position="587"/>
    </location>
</feature>
<reference evidence="3 4" key="1">
    <citation type="submission" date="2015-04" db="EMBL/GenBank/DDBJ databases">
        <authorList>
            <person name="Heijne W.H."/>
            <person name="Fedorova N.D."/>
            <person name="Nierman W.C."/>
            <person name="Vollebregt A.W."/>
            <person name="Zhao Z."/>
            <person name="Wu L."/>
            <person name="Kumar M."/>
            <person name="Stam H."/>
            <person name="van den Berg M.A."/>
            <person name="Pel H.J."/>
        </authorList>
    </citation>
    <scope>NUCLEOTIDE SEQUENCE [LARGE SCALE GENOMIC DNA]</scope>
    <source>
        <strain evidence="3 4">CBS 393.64</strain>
    </source>
</reference>
<comment type="caution">
    <text evidence="3">The sequence shown here is derived from an EMBL/GenBank/DDBJ whole genome shotgun (WGS) entry which is preliminary data.</text>
</comment>
<feature type="region of interest" description="Disordered" evidence="1">
    <location>
        <begin position="1415"/>
        <end position="1444"/>
    </location>
</feature>
<dbReference type="InterPro" id="IPR041681">
    <property type="entry name" value="PH_9"/>
</dbReference>
<feature type="compositionally biased region" description="Low complexity" evidence="1">
    <location>
        <begin position="225"/>
        <end position="235"/>
    </location>
</feature>
<feature type="region of interest" description="Disordered" evidence="1">
    <location>
        <begin position="858"/>
        <end position="919"/>
    </location>
</feature>
<dbReference type="SUPFAM" id="SSF48425">
    <property type="entry name" value="Sec7 domain"/>
    <property type="match status" value="1"/>
</dbReference>
<accession>A0A0F4Z615</accession>
<name>A0A0F4Z615_RASE3</name>
<feature type="compositionally biased region" description="Low complexity" evidence="1">
    <location>
        <begin position="1283"/>
        <end position="1295"/>
    </location>
</feature>
<feature type="compositionally biased region" description="Polar residues" evidence="1">
    <location>
        <begin position="661"/>
        <end position="678"/>
    </location>
</feature>
<feature type="region of interest" description="Disordered" evidence="1">
    <location>
        <begin position="1283"/>
        <end position="1309"/>
    </location>
</feature>
<feature type="compositionally biased region" description="Low complexity" evidence="1">
    <location>
        <begin position="391"/>
        <end position="403"/>
    </location>
</feature>
<protein>
    <submittedName>
        <fullName evidence="3">Sec7 domain protein</fullName>
    </submittedName>
</protein>
<keyword evidence="4" id="KW-1185">Reference proteome</keyword>
<dbReference type="Gene3D" id="2.30.29.30">
    <property type="entry name" value="Pleckstrin-homology domain (PH domain)/Phosphotyrosine-binding domain (PTB)"/>
    <property type="match status" value="1"/>
</dbReference>
<dbReference type="InterPro" id="IPR035999">
    <property type="entry name" value="Sec7_dom_sf"/>
</dbReference>
<dbReference type="GO" id="GO:0005085">
    <property type="term" value="F:guanyl-nucleotide exchange factor activity"/>
    <property type="evidence" value="ECO:0007669"/>
    <property type="project" value="InterPro"/>
</dbReference>
<feature type="compositionally biased region" description="Low complexity" evidence="1">
    <location>
        <begin position="1033"/>
        <end position="1047"/>
    </location>
</feature>
<dbReference type="GO" id="GO:0032012">
    <property type="term" value="P:regulation of ARF protein signal transduction"/>
    <property type="evidence" value="ECO:0007669"/>
    <property type="project" value="InterPro"/>
</dbReference>
<dbReference type="Pfam" id="PF01369">
    <property type="entry name" value="Sec7"/>
    <property type="match status" value="1"/>
</dbReference>
<dbReference type="PANTHER" id="PTHR10663:SF373">
    <property type="entry name" value="PH AND SEC7 DOMAIN-CONTAINING PROTEIN C11E3.11C"/>
    <property type="match status" value="1"/>
</dbReference>
<dbReference type="InterPro" id="IPR011993">
    <property type="entry name" value="PH-like_dom_sf"/>
</dbReference>
<feature type="region of interest" description="Disordered" evidence="1">
    <location>
        <begin position="133"/>
        <end position="717"/>
    </location>
</feature>
<feature type="compositionally biased region" description="Basic and acidic residues" evidence="1">
    <location>
        <begin position="1435"/>
        <end position="1444"/>
    </location>
</feature>
<feature type="compositionally biased region" description="Polar residues" evidence="1">
    <location>
        <begin position="436"/>
        <end position="445"/>
    </location>
</feature>
<organism evidence="3 4">
    <name type="scientific">Rasamsonia emersonii (strain ATCC 16479 / CBS 393.64 / IMI 116815)</name>
    <dbReference type="NCBI Taxonomy" id="1408163"/>
    <lineage>
        <taxon>Eukaryota</taxon>
        <taxon>Fungi</taxon>
        <taxon>Dikarya</taxon>
        <taxon>Ascomycota</taxon>
        <taxon>Pezizomycotina</taxon>
        <taxon>Eurotiomycetes</taxon>
        <taxon>Eurotiomycetidae</taxon>
        <taxon>Eurotiales</taxon>
        <taxon>Trichocomaceae</taxon>
        <taxon>Rasamsonia</taxon>
    </lineage>
</organism>
<dbReference type="InterPro" id="IPR023394">
    <property type="entry name" value="Sec7_C_sf"/>
</dbReference>
<feature type="compositionally biased region" description="Polar residues" evidence="1">
    <location>
        <begin position="1296"/>
        <end position="1306"/>
    </location>
</feature>
<proteinExistence type="predicted"/>
<dbReference type="InterPro" id="IPR000904">
    <property type="entry name" value="Sec7_dom"/>
</dbReference>
<feature type="domain" description="SEC7" evidence="2">
    <location>
        <begin position="694"/>
        <end position="862"/>
    </location>
</feature>
<evidence type="ECO:0000313" key="4">
    <source>
        <dbReference type="Proteomes" id="UP000053958"/>
    </source>
</evidence>
<feature type="region of interest" description="Disordered" evidence="1">
    <location>
        <begin position="954"/>
        <end position="1012"/>
    </location>
</feature>
<dbReference type="Gene3D" id="1.10.1000.11">
    <property type="entry name" value="Arf Nucleotide-binding Site Opener,domain 2"/>
    <property type="match status" value="1"/>
</dbReference>
<dbReference type="RefSeq" id="XP_013332372.1">
    <property type="nucleotide sequence ID" value="XM_013476918.1"/>
</dbReference>
<feature type="region of interest" description="Disordered" evidence="1">
    <location>
        <begin position="1028"/>
        <end position="1047"/>
    </location>
</feature>
<feature type="compositionally biased region" description="Basic and acidic residues" evidence="1">
    <location>
        <begin position="629"/>
        <end position="642"/>
    </location>
</feature>
<dbReference type="OrthoDB" id="2157641at2759"/>
<dbReference type="EMBL" id="LASV01000013">
    <property type="protein sequence ID" value="KKA25760.1"/>
    <property type="molecule type" value="Genomic_DNA"/>
</dbReference>
<feature type="compositionally biased region" description="Polar residues" evidence="1">
    <location>
        <begin position="285"/>
        <end position="295"/>
    </location>
</feature>